<evidence type="ECO:0000313" key="3">
    <source>
        <dbReference type="Proteomes" id="UP000076983"/>
    </source>
</evidence>
<sequence length="96" mass="11472">MEQEQKNENSKLSSDTMYIPIEESNDLRIYHKEEINYLEEDLRNKMLEDALSNVNYSKKEYKDKKKNSILYSLGVWTLIISLFSISIYFLVLILQK</sequence>
<keyword evidence="1" id="KW-1133">Transmembrane helix</keyword>
<name>A0A168RGT3_9BACT</name>
<organism evidence="2 3">
    <name type="scientific">Mycoplasmopsis gallinarum</name>
    <dbReference type="NCBI Taxonomy" id="29557"/>
    <lineage>
        <taxon>Bacteria</taxon>
        <taxon>Bacillati</taxon>
        <taxon>Mycoplasmatota</taxon>
        <taxon>Mycoplasmoidales</taxon>
        <taxon>Metamycoplasmataceae</taxon>
        <taxon>Mycoplasmopsis</taxon>
    </lineage>
</organism>
<feature type="transmembrane region" description="Helical" evidence="1">
    <location>
        <begin position="69"/>
        <end position="94"/>
    </location>
</feature>
<dbReference type="PATRIC" id="fig|29557.3.peg.287"/>
<gene>
    <name evidence="2" type="ORF">MGALLINA_03030</name>
</gene>
<comment type="caution">
    <text evidence="2">The sequence shown here is derived from an EMBL/GenBank/DDBJ whole genome shotgun (WGS) entry which is preliminary data.</text>
</comment>
<dbReference type="AlphaFoldDB" id="A0A168RGT3"/>
<keyword evidence="3" id="KW-1185">Reference proteome</keyword>
<dbReference type="RefSeq" id="WP_063626096.1">
    <property type="nucleotide sequence ID" value="NZ_LVLH01000028.1"/>
</dbReference>
<evidence type="ECO:0000313" key="2">
    <source>
        <dbReference type="EMBL" id="OAB48971.1"/>
    </source>
</evidence>
<keyword evidence="1" id="KW-0812">Transmembrane</keyword>
<dbReference type="EMBL" id="LVLH01000028">
    <property type="protein sequence ID" value="OAB48971.1"/>
    <property type="molecule type" value="Genomic_DNA"/>
</dbReference>
<reference evidence="2 3" key="1">
    <citation type="submission" date="2016-03" db="EMBL/GenBank/DDBJ databases">
        <title>Genome sequence of Mycoplasma gallinarum strain Mgn_IPT.</title>
        <authorList>
            <person name="Yacoub E."/>
            <person name="Sirand-Pugnet P."/>
            <person name="Barre A."/>
            <person name="Maurier F."/>
            <person name="Blanchard A."/>
            <person name="Ben Abdelmoumen B.M."/>
        </authorList>
    </citation>
    <scope>NUCLEOTIDE SEQUENCE [LARGE SCALE GENOMIC DNA]</scope>
    <source>
        <strain evidence="2 3">Mgn_IPT</strain>
    </source>
</reference>
<protein>
    <submittedName>
        <fullName evidence="2">Uncharacterized protein</fullName>
    </submittedName>
</protein>
<accession>A0A168RGT3</accession>
<dbReference type="Proteomes" id="UP000076983">
    <property type="component" value="Unassembled WGS sequence"/>
</dbReference>
<evidence type="ECO:0000256" key="1">
    <source>
        <dbReference type="SAM" id="Phobius"/>
    </source>
</evidence>
<keyword evidence="1" id="KW-0472">Membrane</keyword>
<proteinExistence type="predicted"/>